<evidence type="ECO:0000313" key="4">
    <source>
        <dbReference type="Proteomes" id="UP000024635"/>
    </source>
</evidence>
<dbReference type="AlphaFoldDB" id="A0A016UAJ6"/>
<protein>
    <recommendedName>
        <fullName evidence="2">SCP domain-containing protein</fullName>
    </recommendedName>
</protein>
<evidence type="ECO:0000259" key="2">
    <source>
        <dbReference type="SMART" id="SM00198"/>
    </source>
</evidence>
<evidence type="ECO:0000313" key="3">
    <source>
        <dbReference type="EMBL" id="EYC12185.1"/>
    </source>
</evidence>
<sequence>MSGRLACMVSWCVPASTAADESAKPYEASGCKDTLIIDEWRKAVLGYHNRIRRRVAEGKQPTGAASKFMPAADKLLELEKIVQLLIIVTVSEATSFGCRNTLISDEWRQRVLDHHNNIRRKVSQGIQETGGGPGKFMPKAGKIYELNWDCDMENNAFLSTCDQTVQIPQAYASNSATFQITGKKCDINQNTMAVLKGWSDQAVAVDLSGGAVYNVQNQKEFGIMVFGETTGFACSYSQCGNDGKLLCLYNKQAPQNGNQLYDTPTADICDKCPADAPCTAWICKTKEYTLDTNANPQPMCANPGDDGMTHDMQVTAMDMANYYRSLGATGWALDKNGYAPTAKDMNALKYDCDTVGKDAKIEADKCTATSYTPTGGYVLNFYKSDDYTMPREEVLRKAIASWFGQLKNVDLDEKALYNNDVQTSAKDFANLVYGKATKVGCAVTLCLREGFQVAICQFDSTGVTPDDSLYTVGKTCSGCNAAGKTCHKGLLGICA</sequence>
<dbReference type="InterPro" id="IPR035940">
    <property type="entry name" value="CAP_sf"/>
</dbReference>
<dbReference type="STRING" id="53326.A0A016UAJ6"/>
<organism evidence="3 4">
    <name type="scientific">Ancylostoma ceylanicum</name>
    <dbReference type="NCBI Taxonomy" id="53326"/>
    <lineage>
        <taxon>Eukaryota</taxon>
        <taxon>Metazoa</taxon>
        <taxon>Ecdysozoa</taxon>
        <taxon>Nematoda</taxon>
        <taxon>Chromadorea</taxon>
        <taxon>Rhabditida</taxon>
        <taxon>Rhabditina</taxon>
        <taxon>Rhabditomorpha</taxon>
        <taxon>Strongyloidea</taxon>
        <taxon>Ancylostomatidae</taxon>
        <taxon>Ancylostomatinae</taxon>
        <taxon>Ancylostoma</taxon>
    </lineage>
</organism>
<keyword evidence="4" id="KW-1185">Reference proteome</keyword>
<evidence type="ECO:0000256" key="1">
    <source>
        <dbReference type="SAM" id="SignalP"/>
    </source>
</evidence>
<dbReference type="InterPro" id="IPR014044">
    <property type="entry name" value="CAP_dom"/>
</dbReference>
<dbReference type="OrthoDB" id="5868561at2759"/>
<comment type="caution">
    <text evidence="3">The sequence shown here is derived from an EMBL/GenBank/DDBJ whole genome shotgun (WGS) entry which is preliminary data.</text>
</comment>
<dbReference type="SMART" id="SM00198">
    <property type="entry name" value="SCP"/>
    <property type="match status" value="1"/>
</dbReference>
<feature type="domain" description="SCP" evidence="2">
    <location>
        <begin position="311"/>
        <end position="466"/>
    </location>
</feature>
<gene>
    <name evidence="3" type="primary">Acey_s0048.g1655</name>
    <name evidence="3" type="synonym">ASP-s0048.g1655</name>
    <name evidence="3" type="ORF">Y032_0048g1655</name>
</gene>
<dbReference type="Proteomes" id="UP000024635">
    <property type="component" value="Unassembled WGS sequence"/>
</dbReference>
<feature type="signal peptide" evidence="1">
    <location>
        <begin position="1"/>
        <end position="18"/>
    </location>
</feature>
<proteinExistence type="predicted"/>
<dbReference type="SUPFAM" id="SSF55797">
    <property type="entry name" value="PR-1-like"/>
    <property type="match status" value="2"/>
</dbReference>
<dbReference type="CDD" id="cd05380">
    <property type="entry name" value="CAP_euk"/>
    <property type="match status" value="2"/>
</dbReference>
<reference evidence="4" key="1">
    <citation type="journal article" date="2015" name="Nat. Genet.">
        <title>The genome and transcriptome of the zoonotic hookworm Ancylostoma ceylanicum identify infection-specific gene families.</title>
        <authorList>
            <person name="Schwarz E.M."/>
            <person name="Hu Y."/>
            <person name="Antoshechkin I."/>
            <person name="Miller M.M."/>
            <person name="Sternberg P.W."/>
            <person name="Aroian R.V."/>
        </authorList>
    </citation>
    <scope>NUCLEOTIDE SEQUENCE</scope>
    <source>
        <strain evidence="4">HY135</strain>
    </source>
</reference>
<feature type="chain" id="PRO_5001488056" description="SCP domain-containing protein" evidence="1">
    <location>
        <begin position="19"/>
        <end position="495"/>
    </location>
</feature>
<dbReference type="Gene3D" id="3.40.33.10">
    <property type="entry name" value="CAP"/>
    <property type="match status" value="3"/>
</dbReference>
<dbReference type="EMBL" id="JARK01001384">
    <property type="protein sequence ID" value="EYC12185.1"/>
    <property type="molecule type" value="Genomic_DNA"/>
</dbReference>
<keyword evidence="1" id="KW-0732">Signal</keyword>
<accession>A0A016UAJ6</accession>
<name>A0A016UAJ6_9BILA</name>
<dbReference type="Pfam" id="PF00188">
    <property type="entry name" value="CAP"/>
    <property type="match status" value="2"/>
</dbReference>